<feature type="region of interest" description="Disordered" evidence="1">
    <location>
        <begin position="1"/>
        <end position="77"/>
    </location>
</feature>
<sequence>MPSEARGTTEPQNDTRAKRSFCGAPRQGGSDLSLGSGVSPRGSSRDNRTARGKVLWKQVAKQEEIERATSVSTRKRL</sequence>
<reference evidence="2 3" key="1">
    <citation type="journal article" date="2016" name="BMC Genomics">
        <title>Comparative genomics reveals Cyclospora cayetanensis possesses coccidia-like metabolism and invasion components but unique surface antigens.</title>
        <authorList>
            <person name="Liu S."/>
            <person name="Wang L."/>
            <person name="Zheng H."/>
            <person name="Xu Z."/>
            <person name="Roellig D.M."/>
            <person name="Li N."/>
            <person name="Frace M.A."/>
            <person name="Tang K."/>
            <person name="Arrowood M.J."/>
            <person name="Moss D.M."/>
            <person name="Zhang L."/>
            <person name="Feng Y."/>
            <person name="Xiao L."/>
        </authorList>
    </citation>
    <scope>NUCLEOTIDE SEQUENCE [LARGE SCALE GENOMIC DNA]</scope>
    <source>
        <strain evidence="2 3">CHN_HEN01</strain>
    </source>
</reference>
<organism evidence="2 3">
    <name type="scientific">Cyclospora cayetanensis</name>
    <dbReference type="NCBI Taxonomy" id="88456"/>
    <lineage>
        <taxon>Eukaryota</taxon>
        <taxon>Sar</taxon>
        <taxon>Alveolata</taxon>
        <taxon>Apicomplexa</taxon>
        <taxon>Conoidasida</taxon>
        <taxon>Coccidia</taxon>
        <taxon>Eucoccidiorida</taxon>
        <taxon>Eimeriorina</taxon>
        <taxon>Eimeriidae</taxon>
        <taxon>Cyclospora</taxon>
    </lineage>
</organism>
<keyword evidence="3" id="KW-1185">Reference proteome</keyword>
<feature type="compositionally biased region" description="Low complexity" evidence="1">
    <location>
        <begin position="28"/>
        <end position="39"/>
    </location>
</feature>
<dbReference type="InParanoid" id="A0A1D3D032"/>
<proteinExistence type="predicted"/>
<accession>A0A1D3D032</accession>
<gene>
    <name evidence="2" type="ORF">cyc_06946</name>
</gene>
<dbReference type="EMBL" id="JROU02001320">
    <property type="protein sequence ID" value="OEH76801.1"/>
    <property type="molecule type" value="Genomic_DNA"/>
</dbReference>
<dbReference type="VEuPathDB" id="ToxoDB:cyc_06946"/>
<name>A0A1D3D032_9EIME</name>
<comment type="caution">
    <text evidence="2">The sequence shown here is derived from an EMBL/GenBank/DDBJ whole genome shotgun (WGS) entry which is preliminary data.</text>
</comment>
<evidence type="ECO:0000256" key="1">
    <source>
        <dbReference type="SAM" id="MobiDB-lite"/>
    </source>
</evidence>
<dbReference type="AlphaFoldDB" id="A0A1D3D032"/>
<dbReference type="Proteomes" id="UP000095192">
    <property type="component" value="Unassembled WGS sequence"/>
</dbReference>
<evidence type="ECO:0000313" key="2">
    <source>
        <dbReference type="EMBL" id="OEH76801.1"/>
    </source>
</evidence>
<evidence type="ECO:0000313" key="3">
    <source>
        <dbReference type="Proteomes" id="UP000095192"/>
    </source>
</evidence>
<protein>
    <submittedName>
        <fullName evidence="2">Uncharacterized protein</fullName>
    </submittedName>
</protein>